<sequence length="241" mass="26620" precursor="true">MKIATLLLATALLGCSAKAQDYLEPERGIFAGDNGDNYYANVRQVFAPAYQPGVILRVVVIPSFRPEFVVGLRAGEKGVEAFVTTPSCHIWNLELLHDYESGHMTALDQDGKELPMEKNEAYQKLKQRTPGNISEITTHTVAKALPEPLAEQTALSDRVKAIWKKTLLDARHPAEPRNGADGVSYYFSMWIQGRGSLGGETWSPDEHTRMRDLVTLVDQLAAYANGKANARQLEAALKPLE</sequence>
<name>B4CZN9_9BACT</name>
<proteinExistence type="predicted"/>
<accession>B4CZN9</accession>
<gene>
    <name evidence="2" type="ORF">CfE428DRAFT_2127</name>
</gene>
<evidence type="ECO:0000313" key="3">
    <source>
        <dbReference type="Proteomes" id="UP000005824"/>
    </source>
</evidence>
<evidence type="ECO:0000256" key="1">
    <source>
        <dbReference type="SAM" id="SignalP"/>
    </source>
</evidence>
<keyword evidence="3" id="KW-1185">Reference proteome</keyword>
<feature type="signal peptide" evidence="1">
    <location>
        <begin position="1"/>
        <end position="19"/>
    </location>
</feature>
<evidence type="ECO:0008006" key="4">
    <source>
        <dbReference type="Google" id="ProtNLM"/>
    </source>
</evidence>
<keyword evidence="1" id="KW-0732">Signal</keyword>
<protein>
    <recommendedName>
        <fullName evidence="4">Lipoprotein</fullName>
    </recommendedName>
</protein>
<dbReference type="RefSeq" id="WP_006979452.1">
    <property type="nucleotide sequence ID" value="NZ_ABVL01000005.1"/>
</dbReference>
<dbReference type="STRING" id="497964.CfE428DRAFT_2127"/>
<comment type="caution">
    <text evidence="2">The sequence shown here is derived from an EMBL/GenBank/DDBJ whole genome shotgun (WGS) entry which is preliminary data.</text>
</comment>
<reference evidence="2 3" key="1">
    <citation type="journal article" date="2011" name="J. Bacteriol.">
        <title>Genome sequence of Chthoniobacter flavus Ellin428, an aerobic heterotrophic soil bacterium.</title>
        <authorList>
            <person name="Kant R."/>
            <person name="van Passel M.W."/>
            <person name="Palva A."/>
            <person name="Lucas S."/>
            <person name="Lapidus A."/>
            <person name="Glavina Del Rio T."/>
            <person name="Dalin E."/>
            <person name="Tice H."/>
            <person name="Bruce D."/>
            <person name="Goodwin L."/>
            <person name="Pitluck S."/>
            <person name="Larimer F.W."/>
            <person name="Land M.L."/>
            <person name="Hauser L."/>
            <person name="Sangwan P."/>
            <person name="de Vos W.M."/>
            <person name="Janssen P.H."/>
            <person name="Smidt H."/>
        </authorList>
    </citation>
    <scope>NUCLEOTIDE SEQUENCE [LARGE SCALE GENOMIC DNA]</scope>
    <source>
        <strain evidence="2 3">Ellin428</strain>
    </source>
</reference>
<dbReference type="Proteomes" id="UP000005824">
    <property type="component" value="Unassembled WGS sequence"/>
</dbReference>
<feature type="chain" id="PRO_5002802540" description="Lipoprotein" evidence="1">
    <location>
        <begin position="20"/>
        <end position="241"/>
    </location>
</feature>
<organism evidence="2 3">
    <name type="scientific">Chthoniobacter flavus Ellin428</name>
    <dbReference type="NCBI Taxonomy" id="497964"/>
    <lineage>
        <taxon>Bacteria</taxon>
        <taxon>Pseudomonadati</taxon>
        <taxon>Verrucomicrobiota</taxon>
        <taxon>Spartobacteria</taxon>
        <taxon>Chthoniobacterales</taxon>
        <taxon>Chthoniobacteraceae</taxon>
        <taxon>Chthoniobacter</taxon>
    </lineage>
</organism>
<dbReference type="EMBL" id="ABVL01000005">
    <property type="protein sequence ID" value="EDY20203.1"/>
    <property type="molecule type" value="Genomic_DNA"/>
</dbReference>
<dbReference type="InParanoid" id="B4CZN9"/>
<dbReference type="AlphaFoldDB" id="B4CZN9"/>
<evidence type="ECO:0000313" key="2">
    <source>
        <dbReference type="EMBL" id="EDY20203.1"/>
    </source>
</evidence>
<dbReference type="PROSITE" id="PS51257">
    <property type="entry name" value="PROKAR_LIPOPROTEIN"/>
    <property type="match status" value="1"/>
</dbReference>